<feature type="transmembrane region" description="Helical" evidence="7">
    <location>
        <begin position="47"/>
        <end position="67"/>
    </location>
</feature>
<organism evidence="8 9">
    <name type="scientific">Musa troglodytarum</name>
    <name type="common">fe'i banana</name>
    <dbReference type="NCBI Taxonomy" id="320322"/>
    <lineage>
        <taxon>Eukaryota</taxon>
        <taxon>Viridiplantae</taxon>
        <taxon>Streptophyta</taxon>
        <taxon>Embryophyta</taxon>
        <taxon>Tracheophyta</taxon>
        <taxon>Spermatophyta</taxon>
        <taxon>Magnoliopsida</taxon>
        <taxon>Liliopsida</taxon>
        <taxon>Zingiberales</taxon>
        <taxon>Musaceae</taxon>
        <taxon>Musa</taxon>
    </lineage>
</organism>
<accession>A0A9E7F551</accession>
<evidence type="ECO:0000256" key="7">
    <source>
        <dbReference type="SAM" id="Phobius"/>
    </source>
</evidence>
<comment type="subcellular location">
    <subcellularLocation>
        <location evidence="1">Endomembrane system</location>
        <topology evidence="1">Multi-pass membrane protein</topology>
    </subcellularLocation>
</comment>
<evidence type="ECO:0000313" key="8">
    <source>
        <dbReference type="EMBL" id="URD89929.1"/>
    </source>
</evidence>
<comment type="similarity">
    <text evidence="6">Belongs to the DESIGUAL family.</text>
</comment>
<evidence type="ECO:0000256" key="1">
    <source>
        <dbReference type="ARBA" id="ARBA00004127"/>
    </source>
</evidence>
<keyword evidence="4 7" id="KW-1133">Transmembrane helix</keyword>
<evidence type="ECO:0000256" key="3">
    <source>
        <dbReference type="ARBA" id="ARBA00022729"/>
    </source>
</evidence>
<evidence type="ECO:0000256" key="6">
    <source>
        <dbReference type="ARBA" id="ARBA00029467"/>
    </source>
</evidence>
<protein>
    <submittedName>
        <fullName evidence="8">Uncharacterized protein</fullName>
    </submittedName>
</protein>
<keyword evidence="3" id="KW-0732">Signal</keyword>
<dbReference type="Proteomes" id="UP001055439">
    <property type="component" value="Chromosome 2"/>
</dbReference>
<evidence type="ECO:0000256" key="2">
    <source>
        <dbReference type="ARBA" id="ARBA00022692"/>
    </source>
</evidence>
<dbReference type="PANTHER" id="PTHR31769">
    <property type="entry name" value="OS07G0462200 PROTEIN-RELATED"/>
    <property type="match status" value="1"/>
</dbReference>
<dbReference type="OrthoDB" id="678343at2759"/>
<proteinExistence type="inferred from homology"/>
<evidence type="ECO:0000256" key="4">
    <source>
        <dbReference type="ARBA" id="ARBA00022989"/>
    </source>
</evidence>
<dbReference type="GO" id="GO:0012505">
    <property type="term" value="C:endomembrane system"/>
    <property type="evidence" value="ECO:0007669"/>
    <property type="project" value="UniProtKB-SubCell"/>
</dbReference>
<dbReference type="InterPro" id="IPR052222">
    <property type="entry name" value="DESIGUAL"/>
</dbReference>
<dbReference type="InterPro" id="IPR009606">
    <property type="entry name" value="DEAL/Modifying_wall_lignin1/2"/>
</dbReference>
<gene>
    <name evidence="8" type="ORF">MUK42_04761</name>
</gene>
<keyword evidence="5 7" id="KW-0472">Membrane</keyword>
<evidence type="ECO:0000313" key="9">
    <source>
        <dbReference type="Proteomes" id="UP001055439"/>
    </source>
</evidence>
<evidence type="ECO:0000256" key="5">
    <source>
        <dbReference type="ARBA" id="ARBA00023136"/>
    </source>
</evidence>
<sequence>MEKNNVMVCTAVGFLGLLFAAEATRIKVFDVQTTKPGACTYPRTRALALGLLATVALMIAQAIINTVSGCMCCTKCPNPSDSNWTLGLISFSATWSSTPQNSKETAIA</sequence>
<name>A0A9E7F551_9LILI</name>
<keyword evidence="2 7" id="KW-0812">Transmembrane</keyword>
<dbReference type="EMBL" id="CP097504">
    <property type="protein sequence ID" value="URD89929.1"/>
    <property type="molecule type" value="Genomic_DNA"/>
</dbReference>
<dbReference type="AlphaFoldDB" id="A0A9E7F551"/>
<keyword evidence="9" id="KW-1185">Reference proteome</keyword>
<dbReference type="Pfam" id="PF06749">
    <property type="entry name" value="DUF1218"/>
    <property type="match status" value="1"/>
</dbReference>
<reference evidence="8" key="1">
    <citation type="submission" date="2022-05" db="EMBL/GenBank/DDBJ databases">
        <title>The Musa troglodytarum L. genome provides insights into the mechanism of non-climacteric behaviour and enrichment of carotenoids.</title>
        <authorList>
            <person name="Wang J."/>
        </authorList>
    </citation>
    <scope>NUCLEOTIDE SEQUENCE</scope>
    <source>
        <tissue evidence="8">Leaf</tissue>
    </source>
</reference>